<dbReference type="PRINTS" id="PR00502">
    <property type="entry name" value="NUDIXFAMILY"/>
</dbReference>
<proteinExistence type="predicted"/>
<evidence type="ECO:0000259" key="3">
    <source>
        <dbReference type="PROSITE" id="PS51462"/>
    </source>
</evidence>
<organism evidence="4 5">
    <name type="scientific">Spirosoma terrae</name>
    <dbReference type="NCBI Taxonomy" id="1968276"/>
    <lineage>
        <taxon>Bacteria</taxon>
        <taxon>Pseudomonadati</taxon>
        <taxon>Bacteroidota</taxon>
        <taxon>Cytophagia</taxon>
        <taxon>Cytophagales</taxon>
        <taxon>Cytophagaceae</taxon>
        <taxon>Spirosoma</taxon>
    </lineage>
</organism>
<feature type="domain" description="Nudix hydrolase" evidence="3">
    <location>
        <begin position="7"/>
        <end position="142"/>
    </location>
</feature>
<evidence type="ECO:0000256" key="1">
    <source>
        <dbReference type="ARBA" id="ARBA00001946"/>
    </source>
</evidence>
<dbReference type="PROSITE" id="PS51462">
    <property type="entry name" value="NUDIX"/>
    <property type="match status" value="1"/>
</dbReference>
<dbReference type="InterPro" id="IPR015797">
    <property type="entry name" value="NUDIX_hydrolase-like_dom_sf"/>
</dbReference>
<gene>
    <name evidence="4" type="ORF">GK108_28665</name>
</gene>
<accession>A0A6L9LGQ4</accession>
<dbReference type="Gene3D" id="3.90.79.10">
    <property type="entry name" value="Nucleoside Triphosphate Pyrophosphohydrolase"/>
    <property type="match status" value="1"/>
</dbReference>
<protein>
    <submittedName>
        <fullName evidence="4">NUDIX domain-containing protein</fullName>
    </submittedName>
</protein>
<comment type="caution">
    <text evidence="4">The sequence shown here is derived from an EMBL/GenBank/DDBJ whole genome shotgun (WGS) entry which is preliminary data.</text>
</comment>
<dbReference type="PANTHER" id="PTHR43046:SF2">
    <property type="entry name" value="8-OXO-DGTP DIPHOSPHATASE-RELATED"/>
    <property type="match status" value="1"/>
</dbReference>
<evidence type="ECO:0000313" key="4">
    <source>
        <dbReference type="EMBL" id="NDU98887.1"/>
    </source>
</evidence>
<dbReference type="EMBL" id="JAAFZH010000021">
    <property type="protein sequence ID" value="NDU98887.1"/>
    <property type="molecule type" value="Genomic_DNA"/>
</dbReference>
<dbReference type="SUPFAM" id="SSF55811">
    <property type="entry name" value="Nudix"/>
    <property type="match status" value="1"/>
</dbReference>
<dbReference type="Proteomes" id="UP000474175">
    <property type="component" value="Unassembled WGS sequence"/>
</dbReference>
<sequence>MVSHQHLILPAVAAIIFDKQGRILLQKRRDVGRWGLLGGHVEFGESVEQAIYREIQEEAPINVRIDQLIGVYSEPASQTYHYANRSIQYVTTYFKGELLSELPDSFSNEETMELNLFAPDEIPAELALLNPFWLQDALTPGLMAFAR</sequence>
<dbReference type="PANTHER" id="PTHR43046">
    <property type="entry name" value="GDP-MANNOSE MANNOSYL HYDROLASE"/>
    <property type="match status" value="1"/>
</dbReference>
<evidence type="ECO:0000313" key="5">
    <source>
        <dbReference type="Proteomes" id="UP000474175"/>
    </source>
</evidence>
<evidence type="ECO:0000256" key="2">
    <source>
        <dbReference type="ARBA" id="ARBA00022801"/>
    </source>
</evidence>
<dbReference type="RefSeq" id="WP_163955019.1">
    <property type="nucleotide sequence ID" value="NZ_JAAFZH010000021.1"/>
</dbReference>
<dbReference type="InterPro" id="IPR000086">
    <property type="entry name" value="NUDIX_hydrolase_dom"/>
</dbReference>
<dbReference type="InterPro" id="IPR020476">
    <property type="entry name" value="Nudix_hydrolase"/>
</dbReference>
<keyword evidence="2" id="KW-0378">Hydrolase</keyword>
<name>A0A6L9LGQ4_9BACT</name>
<keyword evidence="5" id="KW-1185">Reference proteome</keyword>
<reference evidence="4 5" key="1">
    <citation type="submission" date="2020-02" db="EMBL/GenBank/DDBJ databases">
        <title>Draft genome sequence of two Spirosoma agri KCTC 52727 and Spirosoma terrae KCTC 52035.</title>
        <authorList>
            <person name="Rojas J."/>
            <person name="Ambika Manirajan B."/>
            <person name="Suarez C."/>
            <person name="Ratering S."/>
            <person name="Schnell S."/>
        </authorList>
    </citation>
    <scope>NUCLEOTIDE SEQUENCE [LARGE SCALE GENOMIC DNA]</scope>
    <source>
        <strain evidence="4 5">KCTC 52035</strain>
    </source>
</reference>
<dbReference type="AlphaFoldDB" id="A0A6L9LGQ4"/>
<dbReference type="Pfam" id="PF00293">
    <property type="entry name" value="NUDIX"/>
    <property type="match status" value="1"/>
</dbReference>
<dbReference type="GO" id="GO:0016787">
    <property type="term" value="F:hydrolase activity"/>
    <property type="evidence" value="ECO:0007669"/>
    <property type="project" value="UniProtKB-KW"/>
</dbReference>
<comment type="cofactor">
    <cofactor evidence="1">
        <name>Mg(2+)</name>
        <dbReference type="ChEBI" id="CHEBI:18420"/>
    </cofactor>
</comment>